<evidence type="ECO:0000313" key="1">
    <source>
        <dbReference type="EMBL" id="TCG04792.1"/>
    </source>
</evidence>
<comment type="caution">
    <text evidence="1">The sequence shown here is derived from an EMBL/GenBank/DDBJ whole genome shotgun (WGS) entry which is preliminary data.</text>
</comment>
<accession>A0A4R0X7F7</accession>
<gene>
    <name evidence="1" type="ORF">BZM27_38325</name>
</gene>
<dbReference type="EMBL" id="MWML01000219">
    <property type="protein sequence ID" value="TCG04792.1"/>
    <property type="molecule type" value="Genomic_DNA"/>
</dbReference>
<reference evidence="1 2" key="1">
    <citation type="submission" date="2017-02" db="EMBL/GenBank/DDBJ databases">
        <title>Paraburkholderia sophoroidis sp. nov. and Paraburkholderia steynii sp. nov. rhizobial symbionts of the fynbos legume Hypocalyptus sophoroides.</title>
        <authorList>
            <person name="Steenkamp E.T."/>
            <person name="Beukes C.W."/>
            <person name="Van Zyl E."/>
            <person name="Avontuur J."/>
            <person name="Chan W.Y."/>
            <person name="Hassen A."/>
            <person name="Palmer M."/>
            <person name="Mthombeni L."/>
            <person name="Phalane F."/>
            <person name="Sereme K."/>
            <person name="Venter S.N."/>
        </authorList>
    </citation>
    <scope>NUCLEOTIDE SEQUENCE [LARGE SCALE GENOMIC DNA]</scope>
    <source>
        <strain evidence="1 2">HC1.1ba</strain>
    </source>
</reference>
<name>A0A4R0X7F7_9BURK</name>
<organism evidence="1 2">
    <name type="scientific">Paraburkholderia steynii</name>
    <dbReference type="NCBI Taxonomy" id="1245441"/>
    <lineage>
        <taxon>Bacteria</taxon>
        <taxon>Pseudomonadati</taxon>
        <taxon>Pseudomonadota</taxon>
        <taxon>Betaproteobacteria</taxon>
        <taxon>Burkholderiales</taxon>
        <taxon>Burkholderiaceae</taxon>
        <taxon>Paraburkholderia</taxon>
    </lineage>
</organism>
<dbReference type="AlphaFoldDB" id="A0A4R0X7F7"/>
<keyword evidence="2" id="KW-1185">Reference proteome</keyword>
<protein>
    <submittedName>
        <fullName evidence="1">Uncharacterized protein</fullName>
    </submittedName>
</protein>
<proteinExistence type="predicted"/>
<sequence length="64" mass="7072">MYPPYWRHHVSSRDGRTFRCDPYTQAIHTDAHATVSAVQPMRGGTFGVAGVRQRTVAAQDGSDP</sequence>
<dbReference type="Proteomes" id="UP000294200">
    <property type="component" value="Unassembled WGS sequence"/>
</dbReference>
<evidence type="ECO:0000313" key="2">
    <source>
        <dbReference type="Proteomes" id="UP000294200"/>
    </source>
</evidence>